<evidence type="ECO:0000313" key="5">
    <source>
        <dbReference type="EMBL" id="RJF88695.1"/>
    </source>
</evidence>
<dbReference type="InterPro" id="IPR000524">
    <property type="entry name" value="Tscrpt_reg_HTH_GntR"/>
</dbReference>
<dbReference type="PANTHER" id="PTHR43537">
    <property type="entry name" value="TRANSCRIPTIONAL REGULATOR, GNTR FAMILY"/>
    <property type="match status" value="1"/>
</dbReference>
<accession>A0A418WF90</accession>
<proteinExistence type="predicted"/>
<keyword evidence="6" id="KW-1185">Reference proteome</keyword>
<evidence type="ECO:0000256" key="2">
    <source>
        <dbReference type="ARBA" id="ARBA00023125"/>
    </source>
</evidence>
<dbReference type="CDD" id="cd07377">
    <property type="entry name" value="WHTH_GntR"/>
    <property type="match status" value="1"/>
</dbReference>
<dbReference type="RefSeq" id="WP_119782369.1">
    <property type="nucleotide sequence ID" value="NZ_QYUK01000011.1"/>
</dbReference>
<name>A0A418WF90_9PROT</name>
<dbReference type="PROSITE" id="PS50949">
    <property type="entry name" value="HTH_GNTR"/>
    <property type="match status" value="1"/>
</dbReference>
<keyword evidence="1" id="KW-0805">Transcription regulation</keyword>
<dbReference type="SMART" id="SM00895">
    <property type="entry name" value="FCD"/>
    <property type="match status" value="1"/>
</dbReference>
<reference evidence="5 6" key="1">
    <citation type="submission" date="2018-09" db="EMBL/GenBank/DDBJ databases">
        <authorList>
            <person name="Zhu H."/>
        </authorList>
    </citation>
    <scope>NUCLEOTIDE SEQUENCE [LARGE SCALE GENOMIC DNA]</scope>
    <source>
        <strain evidence="5 6">K1W22B-8</strain>
    </source>
</reference>
<keyword evidence="3" id="KW-0804">Transcription</keyword>
<sequence>MNTQADSSISTGTRLRDAIENEIVSGALLPGTRLDETVLAERYGVSRTPIREALMQLANSGLVEIRPRRGAIVAEVGLDRLVEMFEVMGELEGMAGRLAARRITAADIAALDEALEACRHAAAATDHDGYYYENERFHFALYNASHNGFLIEQCMAMNRRLKPYRRLQLRVRNRLGTSLAEHEGIVAALKAQDTDAAERLARGHVVIQGERFSDLIATIGKVGFAAA</sequence>
<evidence type="ECO:0000256" key="1">
    <source>
        <dbReference type="ARBA" id="ARBA00023015"/>
    </source>
</evidence>
<evidence type="ECO:0000259" key="4">
    <source>
        <dbReference type="PROSITE" id="PS50949"/>
    </source>
</evidence>
<dbReference type="InterPro" id="IPR008920">
    <property type="entry name" value="TF_FadR/GntR_C"/>
</dbReference>
<dbReference type="Gene3D" id="1.20.120.530">
    <property type="entry name" value="GntR ligand-binding domain-like"/>
    <property type="match status" value="1"/>
</dbReference>
<dbReference type="Pfam" id="PF00392">
    <property type="entry name" value="GntR"/>
    <property type="match status" value="1"/>
</dbReference>
<keyword evidence="2" id="KW-0238">DNA-binding</keyword>
<dbReference type="GO" id="GO:0003700">
    <property type="term" value="F:DNA-binding transcription factor activity"/>
    <property type="evidence" value="ECO:0007669"/>
    <property type="project" value="InterPro"/>
</dbReference>
<dbReference type="OrthoDB" id="9789310at2"/>
<dbReference type="GO" id="GO:0003677">
    <property type="term" value="F:DNA binding"/>
    <property type="evidence" value="ECO:0007669"/>
    <property type="project" value="UniProtKB-KW"/>
</dbReference>
<dbReference type="InterPro" id="IPR036390">
    <property type="entry name" value="WH_DNA-bd_sf"/>
</dbReference>
<dbReference type="EMBL" id="QYUK01000011">
    <property type="protein sequence ID" value="RJF88695.1"/>
    <property type="molecule type" value="Genomic_DNA"/>
</dbReference>
<dbReference type="InterPro" id="IPR036388">
    <property type="entry name" value="WH-like_DNA-bd_sf"/>
</dbReference>
<organism evidence="5 6">
    <name type="scientific">Oleomonas cavernae</name>
    <dbReference type="NCBI Taxonomy" id="2320859"/>
    <lineage>
        <taxon>Bacteria</taxon>
        <taxon>Pseudomonadati</taxon>
        <taxon>Pseudomonadota</taxon>
        <taxon>Alphaproteobacteria</taxon>
        <taxon>Acetobacterales</taxon>
        <taxon>Acetobacteraceae</taxon>
        <taxon>Oleomonas</taxon>
    </lineage>
</organism>
<dbReference type="Gene3D" id="1.10.10.10">
    <property type="entry name" value="Winged helix-like DNA-binding domain superfamily/Winged helix DNA-binding domain"/>
    <property type="match status" value="1"/>
</dbReference>
<evidence type="ECO:0000256" key="3">
    <source>
        <dbReference type="ARBA" id="ARBA00023163"/>
    </source>
</evidence>
<feature type="domain" description="HTH gntR-type" evidence="4">
    <location>
        <begin position="9"/>
        <end position="76"/>
    </location>
</feature>
<dbReference type="SUPFAM" id="SSF46785">
    <property type="entry name" value="Winged helix' DNA-binding domain"/>
    <property type="match status" value="1"/>
</dbReference>
<dbReference type="SUPFAM" id="SSF48008">
    <property type="entry name" value="GntR ligand-binding domain-like"/>
    <property type="match status" value="1"/>
</dbReference>
<dbReference type="InterPro" id="IPR011711">
    <property type="entry name" value="GntR_C"/>
</dbReference>
<dbReference type="PANTHER" id="PTHR43537:SF49">
    <property type="entry name" value="TRANSCRIPTIONAL REGULATORY PROTEIN"/>
    <property type="match status" value="1"/>
</dbReference>
<dbReference type="SMART" id="SM00345">
    <property type="entry name" value="HTH_GNTR"/>
    <property type="match status" value="1"/>
</dbReference>
<evidence type="ECO:0000313" key="6">
    <source>
        <dbReference type="Proteomes" id="UP000284605"/>
    </source>
</evidence>
<gene>
    <name evidence="5" type="ORF">D3874_18275</name>
</gene>
<dbReference type="Pfam" id="PF07729">
    <property type="entry name" value="FCD"/>
    <property type="match status" value="1"/>
</dbReference>
<dbReference type="PRINTS" id="PR00035">
    <property type="entry name" value="HTHGNTR"/>
</dbReference>
<dbReference type="Proteomes" id="UP000284605">
    <property type="component" value="Unassembled WGS sequence"/>
</dbReference>
<protein>
    <submittedName>
        <fullName evidence="5">GntR family transcriptional regulator</fullName>
    </submittedName>
</protein>
<comment type="caution">
    <text evidence="5">The sequence shown here is derived from an EMBL/GenBank/DDBJ whole genome shotgun (WGS) entry which is preliminary data.</text>
</comment>
<dbReference type="AlphaFoldDB" id="A0A418WF90"/>